<evidence type="ECO:0000313" key="8">
    <source>
        <dbReference type="EMBL" id="HGZ43648.1"/>
    </source>
</evidence>
<keyword evidence="2 4" id="KW-0472">Membrane</keyword>
<dbReference type="Gene3D" id="2.60.40.1120">
    <property type="entry name" value="Carboxypeptidase-like, regulatory domain"/>
    <property type="match status" value="1"/>
</dbReference>
<evidence type="ECO:0008006" key="9">
    <source>
        <dbReference type="Google" id="ProtNLM"/>
    </source>
</evidence>
<organism evidence="8">
    <name type="scientific">Eiseniibacteriota bacterium</name>
    <dbReference type="NCBI Taxonomy" id="2212470"/>
    <lineage>
        <taxon>Bacteria</taxon>
        <taxon>Candidatus Eiseniibacteriota</taxon>
    </lineage>
</organism>
<dbReference type="GO" id="GO:0009279">
    <property type="term" value="C:cell outer membrane"/>
    <property type="evidence" value="ECO:0007669"/>
    <property type="project" value="UniProtKB-SubCell"/>
</dbReference>
<feature type="signal peptide" evidence="5">
    <location>
        <begin position="1"/>
        <end position="34"/>
    </location>
</feature>
<dbReference type="InterPro" id="IPR036942">
    <property type="entry name" value="Beta-barrel_TonB_sf"/>
</dbReference>
<comment type="similarity">
    <text evidence="4">Belongs to the TonB-dependent receptor family.</text>
</comment>
<dbReference type="InterPro" id="IPR008969">
    <property type="entry name" value="CarboxyPept-like_regulatory"/>
</dbReference>
<dbReference type="InterPro" id="IPR012910">
    <property type="entry name" value="Plug_dom"/>
</dbReference>
<accession>A0A832I3A0</accession>
<evidence type="ECO:0000259" key="6">
    <source>
        <dbReference type="Pfam" id="PF00593"/>
    </source>
</evidence>
<dbReference type="PANTHER" id="PTHR40980:SF4">
    <property type="entry name" value="TONB-DEPENDENT RECEPTOR-LIKE BETA-BARREL DOMAIN-CONTAINING PROTEIN"/>
    <property type="match status" value="1"/>
</dbReference>
<dbReference type="PANTHER" id="PTHR40980">
    <property type="entry name" value="PLUG DOMAIN-CONTAINING PROTEIN"/>
    <property type="match status" value="1"/>
</dbReference>
<dbReference type="Gene3D" id="2.170.130.10">
    <property type="entry name" value="TonB-dependent receptor, plug domain"/>
    <property type="match status" value="1"/>
</dbReference>
<dbReference type="InterPro" id="IPR000531">
    <property type="entry name" value="Beta-barrel_TonB"/>
</dbReference>
<evidence type="ECO:0000256" key="1">
    <source>
        <dbReference type="ARBA" id="ARBA00004442"/>
    </source>
</evidence>
<name>A0A832I3A0_UNCEI</name>
<feature type="chain" id="PRO_5033054330" description="TonB-dependent receptor" evidence="5">
    <location>
        <begin position="35"/>
        <end position="948"/>
    </location>
</feature>
<evidence type="ECO:0000259" key="7">
    <source>
        <dbReference type="Pfam" id="PF07715"/>
    </source>
</evidence>
<keyword evidence="4" id="KW-0798">TonB box</keyword>
<evidence type="ECO:0000256" key="3">
    <source>
        <dbReference type="ARBA" id="ARBA00023237"/>
    </source>
</evidence>
<dbReference type="SUPFAM" id="SSF49464">
    <property type="entry name" value="Carboxypeptidase regulatory domain-like"/>
    <property type="match status" value="1"/>
</dbReference>
<feature type="domain" description="TonB-dependent receptor-like beta-barrel" evidence="6">
    <location>
        <begin position="470"/>
        <end position="916"/>
    </location>
</feature>
<evidence type="ECO:0000256" key="2">
    <source>
        <dbReference type="ARBA" id="ARBA00023136"/>
    </source>
</evidence>
<evidence type="ECO:0000256" key="4">
    <source>
        <dbReference type="RuleBase" id="RU003357"/>
    </source>
</evidence>
<evidence type="ECO:0000256" key="5">
    <source>
        <dbReference type="SAM" id="SignalP"/>
    </source>
</evidence>
<comment type="subcellular location">
    <subcellularLocation>
        <location evidence="1 4">Cell outer membrane</location>
    </subcellularLocation>
</comment>
<keyword evidence="5" id="KW-0732">Signal</keyword>
<proteinExistence type="inferred from homology"/>
<dbReference type="InterPro" id="IPR037066">
    <property type="entry name" value="Plug_dom_sf"/>
</dbReference>
<dbReference type="Pfam" id="PF07715">
    <property type="entry name" value="Plug"/>
    <property type="match status" value="1"/>
</dbReference>
<sequence length="948" mass="104169">MTPHSSTRRCAVRRGIPLLFVVAASFLAASPAAAAPAGKVRGTVRAADHGEPLSFADLLLIPADSTQRRVGGLTNSDGTFELVAPPGLYSLQIRALSYARKVITGVRIEGGGTVEVNAALQSEAIVQKEVVVEARSIQNNDNAVLQARRKAAAVGDAVSAEQVRRTPDRDAADVLKRVTGLSVQDGKYVFVRGLGERYSSTEVDGVRLASPEANKRIVPLDLLPANLIDQIVVQKTYTADRPAEFGGGDVQVKTRDFPGRRTLALSGSLGYDDGTTGRRVPTYAGSDRDWLGFGAGDRELPAFVRDVAGDRKIVLRGVGGVGFTRDTIALLGRSFRNVWSPFAARAVPNGSLNLSYGDEWKVLGRSVGFVTSGNYSRSQNFQREYDRLFYGGEDVPSYEYEVARATESVQLGGVSALGVRMGPGHSLHGRVLYNRAADDETRVHEGLDHASGDVYLRGSRLLYRERSIFSAMLEGRHEFRAARGSRLDWKLSRSTANLLAPDRRDAVYQRTYEEDANGDPTIERWFLRSNVGGATREFGDQDDRGIGLDASWSVPLPLGSLGNGRATLGLSHQEKEREYFYRRFSFGVPPGQDDSAPPESLFQDQRWDGTRTSATLRDVTQEYDNYEAFQMQEAAFVSLDLPFARTLRGTFGLRAERGRQEIRNFDLFTRKTTAEGRLDDLDWLPSANLNLSLGESASLRAGASRTLSRPDIAELSPATDLEYSGGLRIAGNPGLKRARLDNWDLRFEVFPGLGEVLAVGGFYKRLYQPIERRILFGTWPYFRPENSDGGENLGLELEARFRLGRLWSGLDAFFLNANFSAIESEVRLRREVTVNQQLVHPLQGQADRLFNAALTWQPQGGRAELSLLVAHTGRRLFAIGVLPEPDLYDLPLTTLDATANLRVLPGVRLKLAGKNLTDAQVRREQGEGRIVNKVRPGTALSMALSFGS</sequence>
<gene>
    <name evidence="8" type="ORF">ENR23_09520</name>
</gene>
<dbReference type="AlphaFoldDB" id="A0A832I3A0"/>
<protein>
    <recommendedName>
        <fullName evidence="9">TonB-dependent receptor</fullName>
    </recommendedName>
</protein>
<feature type="domain" description="TonB-dependent receptor plug" evidence="7">
    <location>
        <begin position="153"/>
        <end position="238"/>
    </location>
</feature>
<dbReference type="EMBL" id="DSQF01000019">
    <property type="protein sequence ID" value="HGZ43648.1"/>
    <property type="molecule type" value="Genomic_DNA"/>
</dbReference>
<reference evidence="8" key="1">
    <citation type="journal article" date="2020" name="mSystems">
        <title>Genome- and Community-Level Interaction Insights into Carbon Utilization and Element Cycling Functions of Hydrothermarchaeota in Hydrothermal Sediment.</title>
        <authorList>
            <person name="Zhou Z."/>
            <person name="Liu Y."/>
            <person name="Xu W."/>
            <person name="Pan J."/>
            <person name="Luo Z.H."/>
            <person name="Li M."/>
        </authorList>
    </citation>
    <scope>NUCLEOTIDE SEQUENCE [LARGE SCALE GENOMIC DNA]</scope>
    <source>
        <strain evidence="8">SpSt-381</strain>
    </source>
</reference>
<dbReference type="Pfam" id="PF00593">
    <property type="entry name" value="TonB_dep_Rec_b-barrel"/>
    <property type="match status" value="1"/>
</dbReference>
<keyword evidence="3" id="KW-0998">Cell outer membrane</keyword>
<dbReference type="SUPFAM" id="SSF56935">
    <property type="entry name" value="Porins"/>
    <property type="match status" value="1"/>
</dbReference>
<comment type="caution">
    <text evidence="8">The sequence shown here is derived from an EMBL/GenBank/DDBJ whole genome shotgun (WGS) entry which is preliminary data.</text>
</comment>
<dbReference type="Gene3D" id="2.40.170.20">
    <property type="entry name" value="TonB-dependent receptor, beta-barrel domain"/>
    <property type="match status" value="1"/>
</dbReference>
<dbReference type="Pfam" id="PF13620">
    <property type="entry name" value="CarboxypepD_reg"/>
    <property type="match status" value="1"/>
</dbReference>